<name>A0A1H8F522_9RHOB</name>
<dbReference type="OrthoDB" id="9795973at2"/>
<proteinExistence type="predicted"/>
<dbReference type="GO" id="GO:0032298">
    <property type="term" value="P:positive regulation of DNA-templated DNA replication initiation"/>
    <property type="evidence" value="ECO:0007669"/>
    <property type="project" value="TreeGrafter"/>
</dbReference>
<gene>
    <name evidence="1" type="ORF">SAMN04488003_11251</name>
</gene>
<dbReference type="RefSeq" id="WP_089902870.1">
    <property type="nucleotide sequence ID" value="NZ_FOCI01000012.1"/>
</dbReference>
<sequence length="154" mass="16520">MGAVYFYHLTDSPLEAVLPMLLDRARGQGWRVLVRGRGAALLDRLDQALWDGTEDGFRPHGLAGGPHDADQPILLGADVPADGFACMMAVDGAEVTSAEAAALERTCILFDGQDGDAVARARVQWKAMTANAILAQYWAQENGAWVKKAETPTP</sequence>
<dbReference type="PANTHER" id="PTHR38767:SF1">
    <property type="entry name" value="DNA POLYMERASE III SUBUNIT CHI"/>
    <property type="match status" value="1"/>
</dbReference>
<dbReference type="GO" id="GO:0006260">
    <property type="term" value="P:DNA replication"/>
    <property type="evidence" value="ECO:0007669"/>
    <property type="project" value="InterPro"/>
</dbReference>
<organism evidence="1 2">
    <name type="scientific">Loktanella fryxellensis</name>
    <dbReference type="NCBI Taxonomy" id="245187"/>
    <lineage>
        <taxon>Bacteria</taxon>
        <taxon>Pseudomonadati</taxon>
        <taxon>Pseudomonadota</taxon>
        <taxon>Alphaproteobacteria</taxon>
        <taxon>Rhodobacterales</taxon>
        <taxon>Roseobacteraceae</taxon>
        <taxon>Loktanella</taxon>
    </lineage>
</organism>
<dbReference type="Gene3D" id="3.40.50.10110">
    <property type="entry name" value="DNA polymerase III subunit chi"/>
    <property type="match status" value="1"/>
</dbReference>
<evidence type="ECO:0000313" key="1">
    <source>
        <dbReference type="EMBL" id="SEN26883.1"/>
    </source>
</evidence>
<dbReference type="AlphaFoldDB" id="A0A1H8F522"/>
<keyword evidence="2" id="KW-1185">Reference proteome</keyword>
<dbReference type="STRING" id="245187.SAMN04488003_11251"/>
<evidence type="ECO:0000313" key="2">
    <source>
        <dbReference type="Proteomes" id="UP000199585"/>
    </source>
</evidence>
<dbReference type="InterPro" id="IPR007459">
    <property type="entry name" value="DNA_pol3_chi"/>
</dbReference>
<dbReference type="PANTHER" id="PTHR38767">
    <property type="entry name" value="DNA POLYMERASE III SUBUNIT CHI"/>
    <property type="match status" value="1"/>
</dbReference>
<reference evidence="1 2" key="1">
    <citation type="submission" date="2016-10" db="EMBL/GenBank/DDBJ databases">
        <authorList>
            <person name="de Groot N.N."/>
        </authorList>
    </citation>
    <scope>NUCLEOTIDE SEQUENCE [LARGE SCALE GENOMIC DNA]</scope>
    <source>
        <strain evidence="1 2">DSM 16213</strain>
    </source>
</reference>
<dbReference type="GO" id="GO:0003677">
    <property type="term" value="F:DNA binding"/>
    <property type="evidence" value="ECO:0007669"/>
    <property type="project" value="InterPro"/>
</dbReference>
<dbReference type="SUPFAM" id="SSF102400">
    <property type="entry name" value="DNA polymerase III chi subunit"/>
    <property type="match status" value="1"/>
</dbReference>
<dbReference type="InterPro" id="IPR036768">
    <property type="entry name" value="PolIII_chi_sf"/>
</dbReference>
<protein>
    <submittedName>
        <fullName evidence="1">DNA polymerase III, chi subunit</fullName>
    </submittedName>
</protein>
<dbReference type="EMBL" id="FOCI01000012">
    <property type="protein sequence ID" value="SEN26883.1"/>
    <property type="molecule type" value="Genomic_DNA"/>
</dbReference>
<dbReference type="GO" id="GO:0003887">
    <property type="term" value="F:DNA-directed DNA polymerase activity"/>
    <property type="evidence" value="ECO:0007669"/>
    <property type="project" value="InterPro"/>
</dbReference>
<dbReference type="Proteomes" id="UP000199585">
    <property type="component" value="Unassembled WGS sequence"/>
</dbReference>
<dbReference type="NCBIfam" id="NF004347">
    <property type="entry name" value="PRK05728.1-4"/>
    <property type="match status" value="1"/>
</dbReference>
<accession>A0A1H8F522</accession>
<dbReference type="Pfam" id="PF04364">
    <property type="entry name" value="DNA_pol3_chi"/>
    <property type="match status" value="1"/>
</dbReference>